<dbReference type="VEuPathDB" id="TriTrypDB:BCY84_18868"/>
<dbReference type="VEuPathDB" id="TriTrypDB:TCSYLVIO_006295"/>
<dbReference type="VEuPathDB" id="TriTrypDB:TcCLB.507625.190"/>
<comment type="caution">
    <text evidence="1">The sequence shown here is derived from an EMBL/GenBank/DDBJ whole genome shotgun (WGS) entry which is preliminary data.</text>
</comment>
<dbReference type="VEuPathDB" id="TriTrypDB:TcBrA4_0083180"/>
<name>A0A2V2URB8_TRYCR</name>
<dbReference type="VEuPathDB" id="TriTrypDB:Tc_MARK_5003"/>
<dbReference type="Proteomes" id="UP000246121">
    <property type="component" value="Unassembled WGS sequence"/>
</dbReference>
<protein>
    <submittedName>
        <fullName evidence="1">Uncharacterized protein</fullName>
    </submittedName>
</protein>
<dbReference type="VEuPathDB" id="TriTrypDB:ECC02_007583"/>
<dbReference type="VEuPathDB" id="TriTrypDB:TcCLB.509741.30"/>
<evidence type="ECO:0000313" key="2">
    <source>
        <dbReference type="Proteomes" id="UP000246121"/>
    </source>
</evidence>
<dbReference type="VEuPathDB" id="TriTrypDB:TCDM_09889"/>
<dbReference type="VEuPathDB" id="TriTrypDB:TcCL_NonESM05460"/>
<accession>A0A2V2URB8</accession>
<dbReference type="EMBL" id="PRFA01000116">
    <property type="protein sequence ID" value="PWU86571.1"/>
    <property type="molecule type" value="Genomic_DNA"/>
</dbReference>
<reference evidence="1 2" key="1">
    <citation type="journal article" date="2018" name="Microb. Genom.">
        <title>Expanding an expanded genome: long-read sequencing of Trypanosoma cruzi.</title>
        <authorList>
            <person name="Berna L."/>
            <person name="Rodriguez M."/>
            <person name="Chiribao M.L."/>
            <person name="Parodi-Talice A."/>
            <person name="Pita S."/>
            <person name="Rijo G."/>
            <person name="Alvarez-Valin F."/>
            <person name="Robello C."/>
        </authorList>
    </citation>
    <scope>NUCLEOTIDE SEQUENCE [LARGE SCALE GENOMIC DNA]</scope>
    <source>
        <strain evidence="1 2">Dm28c</strain>
    </source>
</reference>
<dbReference type="VEuPathDB" id="TriTrypDB:C4B63_116g8"/>
<organism evidence="1 2">
    <name type="scientific">Trypanosoma cruzi</name>
    <dbReference type="NCBI Taxonomy" id="5693"/>
    <lineage>
        <taxon>Eukaryota</taxon>
        <taxon>Discoba</taxon>
        <taxon>Euglenozoa</taxon>
        <taxon>Kinetoplastea</taxon>
        <taxon>Metakinetoplastina</taxon>
        <taxon>Trypanosomatida</taxon>
        <taxon>Trypanosomatidae</taxon>
        <taxon>Trypanosoma</taxon>
        <taxon>Schizotrypanum</taxon>
    </lineage>
</organism>
<dbReference type="VEuPathDB" id="TriTrypDB:TcG_08514"/>
<sequence>MLLLDTTAESLLRDPQYLLRLYHKVIQYLVKCDPSSFARSLSSSFNQIDTRYRVRSREQAIEVWSLKGILRQILPVSVMSDRELSIILAMLPLEDYGGNGTGNGGDHFLVSPVVLLLCLRKMCPVQASLVLEMLRRIDTRPKRPHPYESVCGKALLISARDGRGDACVLERAAILDYLTEYYDMTLSEAFFLTDYCSMGLPPSSSTVAIDGSYLYAFLYQRPLPSDVRYPLLMSVFAEAICDPNSGAPLGTLALIEGLHRLSPKPNHGMHREEVFDVNIDTGGELEHYSLTRKSFEDLCRYLRVGLLLEEVHQLFYYLRGESSEELLSAHTLLCEFKRHFVPVSESLFQIVEEAVRRYLVKSGGMLALPRLHLALHGGPLSVARFIDVLRVAGVPEAVSDVELEWLRFKGWDRERLVSLLSGRFPANREALVRQLFDQLKNVKGLTIKQDHVEVERVLALFHPEKVEGTLIGSSDDWRFVMTQCFDGNVSKTLTYDQFFYFWRAVSAACSDDSVFTMILWRSFNMHTSR</sequence>
<dbReference type="VEuPathDB" id="TriTrypDB:C3747_226g6"/>
<gene>
    <name evidence="1" type="ORF">C4B63_116g8</name>
</gene>
<evidence type="ECO:0000313" key="1">
    <source>
        <dbReference type="EMBL" id="PWU86571.1"/>
    </source>
</evidence>
<dbReference type="AlphaFoldDB" id="A0A2V2URB8"/>
<proteinExistence type="predicted"/>
<dbReference type="Gene3D" id="1.10.238.10">
    <property type="entry name" value="EF-hand"/>
    <property type="match status" value="1"/>
</dbReference>